<keyword evidence="5 7" id="KW-1133">Transmembrane helix</keyword>
<keyword evidence="4 7" id="KW-0812">Transmembrane</keyword>
<feature type="transmembrane region" description="Helical" evidence="7">
    <location>
        <begin position="96"/>
        <end position="117"/>
    </location>
</feature>
<evidence type="ECO:0000256" key="3">
    <source>
        <dbReference type="ARBA" id="ARBA00022475"/>
    </source>
</evidence>
<proteinExistence type="inferred from homology"/>
<evidence type="ECO:0000256" key="4">
    <source>
        <dbReference type="ARBA" id="ARBA00022692"/>
    </source>
</evidence>
<evidence type="ECO:0000256" key="7">
    <source>
        <dbReference type="RuleBase" id="RU363032"/>
    </source>
</evidence>
<evidence type="ECO:0000313" key="8">
    <source>
        <dbReference type="EMBL" id="OIJ39847.1"/>
    </source>
</evidence>
<dbReference type="GO" id="GO:0042918">
    <property type="term" value="P:alkanesulfonate transmembrane transport"/>
    <property type="evidence" value="ECO:0007669"/>
    <property type="project" value="UniProtKB-ARBA"/>
</dbReference>
<evidence type="ECO:0000313" key="9">
    <source>
        <dbReference type="Proteomes" id="UP000180246"/>
    </source>
</evidence>
<keyword evidence="6 7" id="KW-0472">Membrane</keyword>
<dbReference type="PANTHER" id="PTHR30151:SF25">
    <property type="entry name" value="TAURINE TRANSPORT SYSTEM PERMEASE PROTEIN TAUC"/>
    <property type="match status" value="1"/>
</dbReference>
<feature type="transmembrane region" description="Helical" evidence="7">
    <location>
        <begin position="216"/>
        <end position="234"/>
    </location>
</feature>
<protein>
    <submittedName>
        <fullName evidence="8">Binding--dependent transport system inner membrane component family protein</fullName>
    </submittedName>
</protein>
<dbReference type="CDD" id="cd06261">
    <property type="entry name" value="TM_PBP2"/>
    <property type="match status" value="1"/>
</dbReference>
<evidence type="ECO:0000256" key="6">
    <source>
        <dbReference type="ARBA" id="ARBA00023136"/>
    </source>
</evidence>
<dbReference type="AlphaFoldDB" id="A0A1S2N438"/>
<evidence type="ECO:0000256" key="5">
    <source>
        <dbReference type="ARBA" id="ARBA00022989"/>
    </source>
</evidence>
<dbReference type="SUPFAM" id="SSF161098">
    <property type="entry name" value="MetI-like"/>
    <property type="match status" value="1"/>
</dbReference>
<dbReference type="EMBL" id="JRYB01000001">
    <property type="protein sequence ID" value="OIJ39847.1"/>
    <property type="molecule type" value="Genomic_DNA"/>
</dbReference>
<feature type="transmembrane region" description="Helical" evidence="7">
    <location>
        <begin position="65"/>
        <end position="84"/>
    </location>
</feature>
<dbReference type="GO" id="GO:0005886">
    <property type="term" value="C:plasma membrane"/>
    <property type="evidence" value="ECO:0007669"/>
    <property type="project" value="UniProtKB-SubCell"/>
</dbReference>
<feature type="transmembrane region" description="Helical" evidence="7">
    <location>
        <begin position="123"/>
        <end position="144"/>
    </location>
</feature>
<name>A0A1S2N438_9BURK</name>
<evidence type="ECO:0000256" key="2">
    <source>
        <dbReference type="ARBA" id="ARBA00022448"/>
    </source>
</evidence>
<dbReference type="Pfam" id="PF00528">
    <property type="entry name" value="BPD_transp_1"/>
    <property type="match status" value="1"/>
</dbReference>
<keyword evidence="3" id="KW-1003">Cell membrane</keyword>
<accession>A0A1S2N438</accession>
<comment type="similarity">
    <text evidence="7">Belongs to the binding-protein-dependent transport system permease family.</text>
</comment>
<evidence type="ECO:0000256" key="1">
    <source>
        <dbReference type="ARBA" id="ARBA00004651"/>
    </source>
</evidence>
<dbReference type="InterPro" id="IPR035906">
    <property type="entry name" value="MetI-like_sf"/>
</dbReference>
<comment type="subcellular location">
    <subcellularLocation>
        <location evidence="1 7">Cell membrane</location>
        <topology evidence="1 7">Multi-pass membrane protein</topology>
    </subcellularLocation>
</comment>
<dbReference type="Proteomes" id="UP000180246">
    <property type="component" value="Unassembled WGS sequence"/>
</dbReference>
<dbReference type="PROSITE" id="PS50928">
    <property type="entry name" value="ABC_TM1"/>
    <property type="match status" value="1"/>
</dbReference>
<keyword evidence="2 7" id="KW-0813">Transport</keyword>
<dbReference type="GO" id="GO:0010438">
    <property type="term" value="P:cellular response to sulfur starvation"/>
    <property type="evidence" value="ECO:0007669"/>
    <property type="project" value="TreeGrafter"/>
</dbReference>
<dbReference type="Gene3D" id="1.10.3720.10">
    <property type="entry name" value="MetI-like"/>
    <property type="match status" value="1"/>
</dbReference>
<dbReference type="PANTHER" id="PTHR30151">
    <property type="entry name" value="ALKANE SULFONATE ABC TRANSPORTER-RELATED, MEMBRANE SUBUNIT"/>
    <property type="match status" value="1"/>
</dbReference>
<gene>
    <name evidence="8" type="ORF">LO55_498</name>
</gene>
<feature type="transmembrane region" description="Helical" evidence="7">
    <location>
        <begin position="164"/>
        <end position="181"/>
    </location>
</feature>
<sequence>MLGRFLWPVAGFAIALLLWAWGAKGLEESTPIAAMFAPMETFEALRAMVLGPDIWVHVATSLKRVAVGLGFAILFGVPLGILVGMSKAFSQASTPLFQLLRMVSPLSWMPLAVMVLGVGDAPVYFLLAFAAVWPLMLSTAAGVAQLDPNWMLLARSLSATKWEVIWRLVLPGITAQILTGVRLAIGIIWIVLVPAEMLGVSAGLGYFILDTRDRLAYSELTAAIILIGLLGYALDYAARFVHARWLHSVPSDPLR</sequence>
<feature type="transmembrane region" description="Helical" evidence="7">
    <location>
        <begin position="187"/>
        <end position="209"/>
    </location>
</feature>
<comment type="caution">
    <text evidence="8">The sequence shown here is derived from an EMBL/GenBank/DDBJ whole genome shotgun (WGS) entry which is preliminary data.</text>
</comment>
<organism evidence="8 9">
    <name type="scientific">Massilia timonae</name>
    <dbReference type="NCBI Taxonomy" id="47229"/>
    <lineage>
        <taxon>Bacteria</taxon>
        <taxon>Pseudomonadati</taxon>
        <taxon>Pseudomonadota</taxon>
        <taxon>Betaproteobacteria</taxon>
        <taxon>Burkholderiales</taxon>
        <taxon>Oxalobacteraceae</taxon>
        <taxon>Telluria group</taxon>
        <taxon>Massilia</taxon>
    </lineage>
</organism>
<dbReference type="InterPro" id="IPR000515">
    <property type="entry name" value="MetI-like"/>
</dbReference>
<dbReference type="RefSeq" id="WP_005668205.1">
    <property type="nucleotide sequence ID" value="NZ_DALZDZ010000009.1"/>
</dbReference>
<reference evidence="8 9" key="1">
    <citation type="submission" date="2014-10" db="EMBL/GenBank/DDBJ databases">
        <authorList>
            <person name="Seo M.-J."/>
            <person name="Seok Y.J."/>
            <person name="Cha I.-T."/>
        </authorList>
    </citation>
    <scope>NUCLEOTIDE SEQUENCE [LARGE SCALE GENOMIC DNA]</scope>
    <source>
        <strain evidence="8 9">NEU</strain>
    </source>
</reference>
<dbReference type="FunFam" id="1.10.3720.10:FF:000003">
    <property type="entry name" value="Aliphatic sulfonate ABC transporter permease"/>
    <property type="match status" value="1"/>
</dbReference>